<name>A0A0F9HB94_9ZZZZ</name>
<accession>A0A0F9HB94</accession>
<feature type="transmembrane region" description="Helical" evidence="1">
    <location>
        <begin position="38"/>
        <end position="54"/>
    </location>
</feature>
<sequence length="86" mass="10134">MNWIFLIAGIIGLALTIKLSMTGQMTLSQRAQALFPRWLDWLIGLGGAALMCYFQTRCLHLNIWLFGYWLLFWGHIWIANKERYKK</sequence>
<organism evidence="2">
    <name type="scientific">marine sediment metagenome</name>
    <dbReference type="NCBI Taxonomy" id="412755"/>
    <lineage>
        <taxon>unclassified sequences</taxon>
        <taxon>metagenomes</taxon>
        <taxon>ecological metagenomes</taxon>
    </lineage>
</organism>
<feature type="transmembrane region" description="Helical" evidence="1">
    <location>
        <begin position="61"/>
        <end position="79"/>
    </location>
</feature>
<keyword evidence="1" id="KW-1133">Transmembrane helix</keyword>
<keyword evidence="1" id="KW-0472">Membrane</keyword>
<keyword evidence="1" id="KW-0812">Transmembrane</keyword>
<evidence type="ECO:0000313" key="2">
    <source>
        <dbReference type="EMBL" id="KKM08285.1"/>
    </source>
</evidence>
<dbReference type="AlphaFoldDB" id="A0A0F9HB94"/>
<evidence type="ECO:0000256" key="1">
    <source>
        <dbReference type="SAM" id="Phobius"/>
    </source>
</evidence>
<proteinExistence type="predicted"/>
<dbReference type="EMBL" id="LAZR01015584">
    <property type="protein sequence ID" value="KKM08285.1"/>
    <property type="molecule type" value="Genomic_DNA"/>
</dbReference>
<comment type="caution">
    <text evidence="2">The sequence shown here is derived from an EMBL/GenBank/DDBJ whole genome shotgun (WGS) entry which is preliminary data.</text>
</comment>
<gene>
    <name evidence="2" type="ORF">LCGC14_1725380</name>
</gene>
<reference evidence="2" key="1">
    <citation type="journal article" date="2015" name="Nature">
        <title>Complex archaea that bridge the gap between prokaryotes and eukaryotes.</title>
        <authorList>
            <person name="Spang A."/>
            <person name="Saw J.H."/>
            <person name="Jorgensen S.L."/>
            <person name="Zaremba-Niedzwiedzka K."/>
            <person name="Martijn J."/>
            <person name="Lind A.E."/>
            <person name="van Eijk R."/>
            <person name="Schleper C."/>
            <person name="Guy L."/>
            <person name="Ettema T.J."/>
        </authorList>
    </citation>
    <scope>NUCLEOTIDE SEQUENCE</scope>
</reference>
<protein>
    <submittedName>
        <fullName evidence="2">Uncharacterized protein</fullName>
    </submittedName>
</protein>